<accession>A0A934WT27</accession>
<evidence type="ECO:0000313" key="2">
    <source>
        <dbReference type="Proteomes" id="UP000633365"/>
    </source>
</evidence>
<dbReference type="Proteomes" id="UP000633365">
    <property type="component" value="Unassembled WGS sequence"/>
</dbReference>
<dbReference type="EMBL" id="JAEQMG010000133">
    <property type="protein sequence ID" value="MBK6089423.1"/>
    <property type="molecule type" value="Genomic_DNA"/>
</dbReference>
<dbReference type="InterPro" id="IPR049215">
    <property type="entry name" value="DUF6809"/>
</dbReference>
<organism evidence="1 2">
    <name type="scientific">Ruminococcus difficilis</name>
    <dbReference type="NCBI Taxonomy" id="2763069"/>
    <lineage>
        <taxon>Bacteria</taxon>
        <taxon>Bacillati</taxon>
        <taxon>Bacillota</taxon>
        <taxon>Clostridia</taxon>
        <taxon>Eubacteriales</taxon>
        <taxon>Oscillospiraceae</taxon>
        <taxon>Ruminococcus</taxon>
    </lineage>
</organism>
<reference evidence="1" key="1">
    <citation type="submission" date="2021-01" db="EMBL/GenBank/DDBJ databases">
        <title>Genome public.</title>
        <authorList>
            <person name="Liu C."/>
            <person name="Sun Q."/>
        </authorList>
    </citation>
    <scope>NUCLEOTIDE SEQUENCE</scope>
    <source>
        <strain evidence="1">M6</strain>
    </source>
</reference>
<dbReference type="AlphaFoldDB" id="A0A934WT27"/>
<evidence type="ECO:0000313" key="1">
    <source>
        <dbReference type="EMBL" id="MBK6089423.1"/>
    </source>
</evidence>
<gene>
    <name evidence="1" type="ORF">JKK62_12360</name>
</gene>
<sequence length="89" mass="10302">MDTIRELYYGNVHPFERDIKKDSESDRLAKLVLRHDAALKATMNENEQELFGKFKDAVTELNCLNECESFINGFQLGVRLIVEALHTEE</sequence>
<dbReference type="Pfam" id="PF20648">
    <property type="entry name" value="DUF6809"/>
    <property type="match status" value="1"/>
</dbReference>
<comment type="caution">
    <text evidence="1">The sequence shown here is derived from an EMBL/GenBank/DDBJ whole genome shotgun (WGS) entry which is preliminary data.</text>
</comment>
<proteinExistence type="predicted"/>
<keyword evidence="2" id="KW-1185">Reference proteome</keyword>
<name>A0A934WT27_9FIRM</name>
<dbReference type="RefSeq" id="WP_092970491.1">
    <property type="nucleotide sequence ID" value="NZ_JAEQMG010000133.1"/>
</dbReference>
<protein>
    <submittedName>
        <fullName evidence="1">Uncharacterized protein</fullName>
    </submittedName>
</protein>